<protein>
    <submittedName>
        <fullName evidence="2">Acetyltransferase (GNAT) family protein</fullName>
    </submittedName>
</protein>
<reference evidence="3" key="1">
    <citation type="submission" date="2017-02" db="EMBL/GenBank/DDBJ databases">
        <authorList>
            <person name="Varghese N."/>
            <person name="Submissions S."/>
        </authorList>
    </citation>
    <scope>NUCLEOTIDE SEQUENCE [LARGE SCALE GENOMIC DNA]</scope>
    <source>
        <strain evidence="3">DSM 22385</strain>
    </source>
</reference>
<evidence type="ECO:0000313" key="2">
    <source>
        <dbReference type="EMBL" id="SKB63851.1"/>
    </source>
</evidence>
<dbReference type="GO" id="GO:0016747">
    <property type="term" value="F:acyltransferase activity, transferring groups other than amino-acyl groups"/>
    <property type="evidence" value="ECO:0007669"/>
    <property type="project" value="InterPro"/>
</dbReference>
<dbReference type="CDD" id="cd04301">
    <property type="entry name" value="NAT_SF"/>
    <property type="match status" value="1"/>
</dbReference>
<gene>
    <name evidence="2" type="ORF">SAMN05661099_1964</name>
</gene>
<dbReference type="PROSITE" id="PS51186">
    <property type="entry name" value="GNAT"/>
    <property type="match status" value="1"/>
</dbReference>
<dbReference type="InterPro" id="IPR016181">
    <property type="entry name" value="Acyl_CoA_acyltransferase"/>
</dbReference>
<evidence type="ECO:0000259" key="1">
    <source>
        <dbReference type="PROSITE" id="PS51186"/>
    </source>
</evidence>
<organism evidence="2 3">
    <name type="scientific">Daejeonella lutea</name>
    <dbReference type="NCBI Taxonomy" id="572036"/>
    <lineage>
        <taxon>Bacteria</taxon>
        <taxon>Pseudomonadati</taxon>
        <taxon>Bacteroidota</taxon>
        <taxon>Sphingobacteriia</taxon>
        <taxon>Sphingobacteriales</taxon>
        <taxon>Sphingobacteriaceae</taxon>
        <taxon>Daejeonella</taxon>
    </lineage>
</organism>
<evidence type="ECO:0000313" key="3">
    <source>
        <dbReference type="Proteomes" id="UP000189981"/>
    </source>
</evidence>
<feature type="domain" description="N-acetyltransferase" evidence="1">
    <location>
        <begin position="10"/>
        <end position="161"/>
    </location>
</feature>
<dbReference type="AlphaFoldDB" id="A0A1T5CWX9"/>
<dbReference type="STRING" id="572036.SAMN05661099_1964"/>
<dbReference type="EMBL" id="FUYR01000002">
    <property type="protein sequence ID" value="SKB63851.1"/>
    <property type="molecule type" value="Genomic_DNA"/>
</dbReference>
<dbReference type="InterPro" id="IPR000182">
    <property type="entry name" value="GNAT_dom"/>
</dbReference>
<dbReference type="Proteomes" id="UP000189981">
    <property type="component" value="Unassembled WGS sequence"/>
</dbReference>
<dbReference type="Pfam" id="PF00583">
    <property type="entry name" value="Acetyltransf_1"/>
    <property type="match status" value="1"/>
</dbReference>
<sequence length="161" mass="18589">MNTLRNMAEIKYQIITPDDNENIKLIADWYLSEWNIPVQTTINKTKMLSPANHEFQILMTVNSIPIATGGLYNHVGLLDRESRFKIYKNWLALVYTKPDNRGNGLGALICKRIQSHAKDLGLKDIYLFTHTAENLYKRLAWQKLERLSLGGKDIVIMKKDL</sequence>
<keyword evidence="3" id="KW-1185">Reference proteome</keyword>
<dbReference type="Gene3D" id="3.40.630.30">
    <property type="match status" value="1"/>
</dbReference>
<proteinExistence type="predicted"/>
<keyword evidence="2" id="KW-0808">Transferase</keyword>
<accession>A0A1T5CWX9</accession>
<name>A0A1T5CWX9_9SPHI</name>
<dbReference type="SUPFAM" id="SSF55729">
    <property type="entry name" value="Acyl-CoA N-acyltransferases (Nat)"/>
    <property type="match status" value="1"/>
</dbReference>